<comment type="caution">
    <text evidence="2">The sequence shown here is derived from an EMBL/GenBank/DDBJ whole genome shotgun (WGS) entry which is preliminary data.</text>
</comment>
<evidence type="ECO:0000313" key="2">
    <source>
        <dbReference type="EMBL" id="KAJ3589412.1"/>
    </source>
</evidence>
<accession>A0A9Q0DMR6</accession>
<keyword evidence="3" id="KW-1185">Reference proteome</keyword>
<organism evidence="2 3">
    <name type="scientific">Muraenolepis orangiensis</name>
    <name type="common">Patagonian moray cod</name>
    <dbReference type="NCBI Taxonomy" id="630683"/>
    <lineage>
        <taxon>Eukaryota</taxon>
        <taxon>Metazoa</taxon>
        <taxon>Chordata</taxon>
        <taxon>Craniata</taxon>
        <taxon>Vertebrata</taxon>
        <taxon>Euteleostomi</taxon>
        <taxon>Actinopterygii</taxon>
        <taxon>Neopterygii</taxon>
        <taxon>Teleostei</taxon>
        <taxon>Neoteleostei</taxon>
        <taxon>Acanthomorphata</taxon>
        <taxon>Zeiogadaria</taxon>
        <taxon>Gadariae</taxon>
        <taxon>Gadiformes</taxon>
        <taxon>Muraenolepidoidei</taxon>
        <taxon>Muraenolepididae</taxon>
        <taxon>Muraenolepis</taxon>
    </lineage>
</organism>
<dbReference type="Proteomes" id="UP001148018">
    <property type="component" value="Unassembled WGS sequence"/>
</dbReference>
<name>A0A9Q0DMR6_9TELE</name>
<evidence type="ECO:0000256" key="1">
    <source>
        <dbReference type="SAM" id="MobiDB-lite"/>
    </source>
</evidence>
<protein>
    <submittedName>
        <fullName evidence="2">Uncharacterized protein</fullName>
    </submittedName>
</protein>
<evidence type="ECO:0000313" key="3">
    <source>
        <dbReference type="Proteomes" id="UP001148018"/>
    </source>
</evidence>
<feature type="region of interest" description="Disordered" evidence="1">
    <location>
        <begin position="1"/>
        <end position="34"/>
    </location>
</feature>
<sequence length="99" mass="10568">MSSHRVVPLPAGRVSGPGCLQELSGDRGPGERGRGGLLFLTRDLGESFSPPVGEQRFNPLLVPEPAGEPRAEPEMRLRGLVLPGGPTRTWILLNSVCQS</sequence>
<proteinExistence type="predicted"/>
<feature type="compositionally biased region" description="Basic and acidic residues" evidence="1">
    <location>
        <begin position="24"/>
        <end position="34"/>
    </location>
</feature>
<dbReference type="AlphaFoldDB" id="A0A9Q0DMR6"/>
<reference evidence="2" key="1">
    <citation type="submission" date="2022-07" db="EMBL/GenBank/DDBJ databases">
        <title>Chromosome-level genome of Muraenolepis orangiensis.</title>
        <authorList>
            <person name="Kim J."/>
        </authorList>
    </citation>
    <scope>NUCLEOTIDE SEQUENCE</scope>
    <source>
        <strain evidence="2">KU_S4_2022</strain>
        <tissue evidence="2">Muscle</tissue>
    </source>
</reference>
<gene>
    <name evidence="2" type="ORF">NHX12_010257</name>
</gene>
<dbReference type="EMBL" id="JANIIK010000115">
    <property type="protein sequence ID" value="KAJ3589412.1"/>
    <property type="molecule type" value="Genomic_DNA"/>
</dbReference>